<sequence length="731" mass="82444">MPDKETKPHVMRVGWSVDSSPFAVGEAALSYGYGGTGRASCNNKFSHYGEPYSTDDVITCYIDLDAVPKAIFFAKNGKYLDVAFRLGSEADGKVFYPHISVKNMRFVANFGAFNPHFPPVQGFCFIQHLPPQMLSVPPAAPRDRRECEVLMMVGLPSCGKTTWLEKYVKDHPEKKYNVLGTNDILVKMKVMGLTRKRNYHGRWDALIKQATGILNEMLKVAKHKNRNYILDQTNVYPNARRRKMGNFKGYRHIAVVLVNENSVLMQRNAEVVRRDGKIVPESAFMEMKSNFTLPVQGEVFDEVRYVEENEERSHNLVLEFNEEGRNWKENQKKRPIDDVQVKTQTGTDFKKSKYGETASSDQYRNQYGAQGPRIQEGGFQHGSHSQHSNQGGRPNVPVQESHPVDTHREEYQQPNQNAYPQRQQQSNPPYHGRNRHFQGNNPGESERPQDIGGHSREGFHQGQQRRNFGYQQGGQDGGRFPHENAGNNQLTVPQDIRGEGGQSRNNPRYYQGAQGHQSGQGDWRYSQGNGGNNYNQPPQGDWGKREPFQGQPRNNPEHQRHGQGEGGGHTRGNPGNVYHKPVNPHSSSQNENYSRSRNENSSTQPGYTGLSHMKKESLQAAQGVSKNPNESYYGGNQPGGYDSSQNYPLPKAYDDPFQGYHGSSESWNAQQKQGGLNNQSRGYWGGGQGWGSASGSQGYGNSQHNVPQSIKQDNSDRNQQYYHQGQSQNYQ</sequence>
<dbReference type="PANTHER" id="PTHR12381:SF56">
    <property type="entry name" value="B30.2_SPRY DOMAIN-CONTAINING PROTEIN-RELATED"/>
    <property type="match status" value="1"/>
</dbReference>
<dbReference type="EMBL" id="CACRXK020011764">
    <property type="protein sequence ID" value="CAB4022017.1"/>
    <property type="molecule type" value="Genomic_DNA"/>
</dbReference>
<dbReference type="Gene3D" id="2.60.120.920">
    <property type="match status" value="1"/>
</dbReference>
<feature type="region of interest" description="Disordered" evidence="1">
    <location>
        <begin position="329"/>
        <end position="731"/>
    </location>
</feature>
<name>A0A7D9KZV4_PARCT</name>
<feature type="compositionally biased region" description="Basic and acidic residues" evidence="1">
    <location>
        <begin position="329"/>
        <end position="340"/>
    </location>
</feature>
<feature type="compositionally biased region" description="Low complexity" evidence="1">
    <location>
        <begin position="586"/>
        <end position="602"/>
    </location>
</feature>
<dbReference type="InterPro" id="IPR043136">
    <property type="entry name" value="B30.2/SPRY_sf"/>
</dbReference>
<dbReference type="Pfam" id="PF13671">
    <property type="entry name" value="AAA_33"/>
    <property type="match status" value="1"/>
</dbReference>
<dbReference type="SUPFAM" id="SSF52540">
    <property type="entry name" value="P-loop containing nucleoside triphosphate hydrolases"/>
    <property type="match status" value="1"/>
</dbReference>
<organism evidence="2 3">
    <name type="scientific">Paramuricea clavata</name>
    <name type="common">Red gorgonian</name>
    <name type="synonym">Violescent sea-whip</name>
    <dbReference type="NCBI Taxonomy" id="317549"/>
    <lineage>
        <taxon>Eukaryota</taxon>
        <taxon>Metazoa</taxon>
        <taxon>Cnidaria</taxon>
        <taxon>Anthozoa</taxon>
        <taxon>Octocorallia</taxon>
        <taxon>Malacalcyonacea</taxon>
        <taxon>Plexauridae</taxon>
        <taxon>Paramuricea</taxon>
    </lineage>
</organism>
<evidence type="ECO:0000313" key="3">
    <source>
        <dbReference type="Proteomes" id="UP001152795"/>
    </source>
</evidence>
<dbReference type="Gene3D" id="3.40.50.300">
    <property type="entry name" value="P-loop containing nucleotide triphosphate hydrolases"/>
    <property type="match status" value="1"/>
</dbReference>
<dbReference type="AlphaFoldDB" id="A0A7D9KZV4"/>
<feature type="compositionally biased region" description="Polar residues" evidence="1">
    <location>
        <begin position="461"/>
        <end position="470"/>
    </location>
</feature>
<feature type="compositionally biased region" description="Basic and acidic residues" evidence="1">
    <location>
        <begin position="402"/>
        <end position="411"/>
    </location>
</feature>
<protein>
    <submittedName>
        <fullName evidence="2">Heterogeneous nuclear ribonucleo U 1</fullName>
    </submittedName>
</protein>
<feature type="compositionally biased region" description="Polar residues" evidence="1">
    <location>
        <begin position="701"/>
        <end position="731"/>
    </location>
</feature>
<dbReference type="GO" id="GO:0005634">
    <property type="term" value="C:nucleus"/>
    <property type="evidence" value="ECO:0007669"/>
    <property type="project" value="TreeGrafter"/>
</dbReference>
<keyword evidence="3" id="KW-1185">Reference proteome</keyword>
<dbReference type="InterPro" id="IPR003877">
    <property type="entry name" value="SPRY_dom"/>
</dbReference>
<dbReference type="GO" id="GO:0000380">
    <property type="term" value="P:alternative mRNA splicing, via spliceosome"/>
    <property type="evidence" value="ECO:0007669"/>
    <property type="project" value="TreeGrafter"/>
</dbReference>
<dbReference type="SMART" id="SM00449">
    <property type="entry name" value="SPRY"/>
    <property type="match status" value="1"/>
</dbReference>
<dbReference type="GO" id="GO:0003723">
    <property type="term" value="F:RNA binding"/>
    <property type="evidence" value="ECO:0007669"/>
    <property type="project" value="TreeGrafter"/>
</dbReference>
<feature type="compositionally biased region" description="Polar residues" evidence="1">
    <location>
        <begin position="502"/>
        <end position="520"/>
    </location>
</feature>
<dbReference type="Proteomes" id="UP001152795">
    <property type="component" value="Unassembled WGS sequence"/>
</dbReference>
<feature type="compositionally biased region" description="Polar residues" evidence="1">
    <location>
        <begin position="382"/>
        <end position="392"/>
    </location>
</feature>
<gene>
    <name evidence="2" type="ORF">PACLA_8A045325</name>
</gene>
<proteinExistence type="predicted"/>
<dbReference type="InterPro" id="IPR013320">
    <property type="entry name" value="ConA-like_dom_sf"/>
</dbReference>
<feature type="compositionally biased region" description="Polar residues" evidence="1">
    <location>
        <begin position="357"/>
        <end position="368"/>
    </location>
</feature>
<feature type="compositionally biased region" description="Gly residues" evidence="1">
    <location>
        <begin position="683"/>
        <end position="692"/>
    </location>
</feature>
<reference evidence="2" key="1">
    <citation type="submission" date="2020-04" db="EMBL/GenBank/DDBJ databases">
        <authorList>
            <person name="Alioto T."/>
            <person name="Alioto T."/>
            <person name="Gomez Garrido J."/>
        </authorList>
    </citation>
    <scope>NUCLEOTIDE SEQUENCE</scope>
    <source>
        <strain evidence="2">A484AB</strain>
    </source>
</reference>
<dbReference type="Pfam" id="PF00622">
    <property type="entry name" value="SPRY"/>
    <property type="match status" value="1"/>
</dbReference>
<feature type="compositionally biased region" description="Polar residues" evidence="1">
    <location>
        <begin position="661"/>
        <end position="681"/>
    </location>
</feature>
<feature type="compositionally biased region" description="Polar residues" evidence="1">
    <location>
        <begin position="619"/>
        <end position="630"/>
    </location>
</feature>
<feature type="compositionally biased region" description="Polar residues" evidence="1">
    <location>
        <begin position="412"/>
        <end position="428"/>
    </location>
</feature>
<dbReference type="OrthoDB" id="445357at2759"/>
<accession>A0A7D9KZV4</accession>
<dbReference type="PROSITE" id="PS50188">
    <property type="entry name" value="B302_SPRY"/>
    <property type="match status" value="1"/>
</dbReference>
<dbReference type="SUPFAM" id="SSF49899">
    <property type="entry name" value="Concanavalin A-like lectins/glucanases"/>
    <property type="match status" value="1"/>
</dbReference>
<evidence type="ECO:0000256" key="1">
    <source>
        <dbReference type="SAM" id="MobiDB-lite"/>
    </source>
</evidence>
<feature type="compositionally biased region" description="Basic and acidic residues" evidence="1">
    <location>
        <begin position="444"/>
        <end position="459"/>
    </location>
</feature>
<dbReference type="InterPro" id="IPR001870">
    <property type="entry name" value="B30.2/SPRY"/>
</dbReference>
<evidence type="ECO:0000313" key="2">
    <source>
        <dbReference type="EMBL" id="CAB4022017.1"/>
    </source>
</evidence>
<dbReference type="InterPro" id="IPR027417">
    <property type="entry name" value="P-loop_NTPase"/>
</dbReference>
<comment type="caution">
    <text evidence="2">The sequence shown here is derived from an EMBL/GenBank/DDBJ whole genome shotgun (WGS) entry which is preliminary data.</text>
</comment>
<dbReference type="PANTHER" id="PTHR12381">
    <property type="entry name" value="HETEROGENEOUS NUCLEAR RIBONUCLEOPROTEIN U FAMILY MEMBER"/>
    <property type="match status" value="1"/>
</dbReference>